<accession>A0A5N6NVL5</accession>
<sequence>MVETKDKEVITSKEGGTPMSFQCPMLNSTNYTIWAVKIRSIFNVHGIWEADEPKTGIEVDEKKNNAAIALLYQAIPENIVRHVGVERVKEARLQSLESDFESLKMGVYESIDVYAGKINEIASQASNLGHTMNDKRLVRKLLDSVPPKFIQIEQFADLNTLPFQEAVGGLKAFEEHTKKQIKEDDMHDKLLFTKGDGKEKVIEHKCERCGHENSNQDNKGCGRGKIGSLGITKKGIASNKVKITSNSSRVMDLDTSNMNVQNGKRRKKQTLFDKRMISQRYYDGKSNLKE</sequence>
<dbReference type="EMBL" id="SZYD01000008">
    <property type="protein sequence ID" value="KAD5507807.1"/>
    <property type="molecule type" value="Genomic_DNA"/>
</dbReference>
<evidence type="ECO:0008006" key="3">
    <source>
        <dbReference type="Google" id="ProtNLM"/>
    </source>
</evidence>
<organism evidence="1 2">
    <name type="scientific">Mikania micrantha</name>
    <name type="common">bitter vine</name>
    <dbReference type="NCBI Taxonomy" id="192012"/>
    <lineage>
        <taxon>Eukaryota</taxon>
        <taxon>Viridiplantae</taxon>
        <taxon>Streptophyta</taxon>
        <taxon>Embryophyta</taxon>
        <taxon>Tracheophyta</taxon>
        <taxon>Spermatophyta</taxon>
        <taxon>Magnoliopsida</taxon>
        <taxon>eudicotyledons</taxon>
        <taxon>Gunneridae</taxon>
        <taxon>Pentapetalae</taxon>
        <taxon>asterids</taxon>
        <taxon>campanulids</taxon>
        <taxon>Asterales</taxon>
        <taxon>Asteraceae</taxon>
        <taxon>Asteroideae</taxon>
        <taxon>Heliantheae alliance</taxon>
        <taxon>Eupatorieae</taxon>
        <taxon>Mikania</taxon>
    </lineage>
</organism>
<keyword evidence="2" id="KW-1185">Reference proteome</keyword>
<dbReference type="Proteomes" id="UP000326396">
    <property type="component" value="Linkage Group LG16"/>
</dbReference>
<protein>
    <recommendedName>
        <fullName evidence="3">DUF4219 domain-containing protein</fullName>
    </recommendedName>
</protein>
<evidence type="ECO:0000313" key="1">
    <source>
        <dbReference type="EMBL" id="KAD5507807.1"/>
    </source>
</evidence>
<evidence type="ECO:0000313" key="2">
    <source>
        <dbReference type="Proteomes" id="UP000326396"/>
    </source>
</evidence>
<dbReference type="OrthoDB" id="1000712at2759"/>
<dbReference type="PANTHER" id="PTHR35317">
    <property type="entry name" value="OS04G0629600 PROTEIN"/>
    <property type="match status" value="1"/>
</dbReference>
<name>A0A5N6NVL5_9ASTR</name>
<proteinExistence type="predicted"/>
<dbReference type="AlphaFoldDB" id="A0A5N6NVL5"/>
<gene>
    <name evidence="1" type="ORF">E3N88_15510</name>
</gene>
<reference evidence="1 2" key="1">
    <citation type="submission" date="2019-05" db="EMBL/GenBank/DDBJ databases">
        <title>Mikania micrantha, genome provides insights into the molecular mechanism of rapid growth.</title>
        <authorList>
            <person name="Liu B."/>
        </authorList>
    </citation>
    <scope>NUCLEOTIDE SEQUENCE [LARGE SCALE GENOMIC DNA]</scope>
    <source>
        <strain evidence="1">NLD-2019</strain>
        <tissue evidence="1">Leaf</tissue>
    </source>
</reference>
<dbReference type="PANTHER" id="PTHR35317:SF35">
    <property type="entry name" value="DUF4219 DOMAIN-CONTAINING PROTEIN"/>
    <property type="match status" value="1"/>
</dbReference>
<comment type="caution">
    <text evidence="1">The sequence shown here is derived from an EMBL/GenBank/DDBJ whole genome shotgun (WGS) entry which is preliminary data.</text>
</comment>